<dbReference type="RefSeq" id="WP_014027509.1">
    <property type="nucleotide sequence ID" value="NC_015931.1"/>
</dbReference>
<evidence type="ECO:0000313" key="2">
    <source>
        <dbReference type="Proteomes" id="UP000001037"/>
    </source>
</evidence>
<dbReference type="GeneID" id="11138320"/>
<dbReference type="EMBL" id="CP002838">
    <property type="protein sequence ID" value="AEM39832.1"/>
    <property type="molecule type" value="Genomic_DNA"/>
</dbReference>
<name>G0EDM8_PYRF1</name>
<keyword evidence="2" id="KW-1185">Reference proteome</keyword>
<dbReference type="AlphaFoldDB" id="G0EDM8"/>
<sequence length="111" mass="12344">MKCYEGRLGFMGAYFDVRVETRGVDTCGDLRRLIEHVRSPDEALNIVERILEEHGGCVLVSKDPLIVQTGDCSVRLVAQPASMLASMLYKRLVRMVEERCRSAKDAALTGA</sequence>
<dbReference type="InParanoid" id="G0EDM8"/>
<protein>
    <submittedName>
        <fullName evidence="1">Uncharacterized protein</fullName>
    </submittedName>
</protein>
<gene>
    <name evidence="1" type="ordered locus">Pyrfu_1979</name>
</gene>
<dbReference type="KEGG" id="pfm:Pyrfu_1979"/>
<reference evidence="1 2" key="1">
    <citation type="journal article" date="2011" name="Stand. Genomic Sci.">
        <title>Complete genome sequence of the hyperthermophilic chemolithoautotroph Pyrolobus fumarii type strain (1A).</title>
        <authorList>
            <person name="Anderson I."/>
            <person name="Goker M."/>
            <person name="Nolan M."/>
            <person name="Lucas S."/>
            <person name="Hammon N."/>
            <person name="Deshpande S."/>
            <person name="Cheng J.F."/>
            <person name="Tapia R."/>
            <person name="Han C."/>
            <person name="Goodwin L."/>
            <person name="Pitluck S."/>
            <person name="Huntemann M."/>
            <person name="Liolios K."/>
            <person name="Ivanova N."/>
            <person name="Pagani I."/>
            <person name="Mavromatis K."/>
            <person name="Ovchinikova G."/>
            <person name="Pati A."/>
            <person name="Chen A."/>
            <person name="Palaniappan K."/>
            <person name="Land M."/>
            <person name="Hauser L."/>
            <person name="Brambilla E.M."/>
            <person name="Huber H."/>
            <person name="Yasawong M."/>
            <person name="Rohde M."/>
            <person name="Spring S."/>
            <person name="Abt B."/>
            <person name="Sikorski J."/>
            <person name="Wirth R."/>
            <person name="Detter J.C."/>
            <person name="Woyke T."/>
            <person name="Bristow J."/>
            <person name="Eisen J.A."/>
            <person name="Markowitz V."/>
            <person name="Hugenholtz P."/>
            <person name="Kyrpides N.C."/>
            <person name="Klenk H.P."/>
            <person name="Lapidus A."/>
        </authorList>
    </citation>
    <scope>NUCLEOTIDE SEQUENCE [LARGE SCALE GENOMIC DNA]</scope>
    <source>
        <strain evidence="2">DSM 11204 / 1A</strain>
    </source>
</reference>
<dbReference type="STRING" id="694429.Pyrfu_1979"/>
<evidence type="ECO:0000313" key="1">
    <source>
        <dbReference type="EMBL" id="AEM39832.1"/>
    </source>
</evidence>
<dbReference type="HOGENOM" id="CLU_2152709_0_0_2"/>
<organism evidence="1 2">
    <name type="scientific">Pyrolobus fumarii (strain DSM 11204 / 1A)</name>
    <dbReference type="NCBI Taxonomy" id="694429"/>
    <lineage>
        <taxon>Archaea</taxon>
        <taxon>Thermoproteota</taxon>
        <taxon>Thermoprotei</taxon>
        <taxon>Desulfurococcales</taxon>
        <taxon>Pyrodictiaceae</taxon>
        <taxon>Pyrolobus</taxon>
    </lineage>
</organism>
<proteinExistence type="predicted"/>
<dbReference type="Proteomes" id="UP000001037">
    <property type="component" value="Chromosome"/>
</dbReference>
<accession>G0EDM8</accession>